<organism evidence="2 3">
    <name type="scientific">Marivivens niveibacter</name>
    <dbReference type="NCBI Taxonomy" id="1930667"/>
    <lineage>
        <taxon>Bacteria</taxon>
        <taxon>Pseudomonadati</taxon>
        <taxon>Pseudomonadota</taxon>
        <taxon>Alphaproteobacteria</taxon>
        <taxon>Rhodobacterales</taxon>
        <taxon>Paracoccaceae</taxon>
        <taxon>Marivivens group</taxon>
        <taxon>Marivivens</taxon>
    </lineage>
</organism>
<sequence>MTMNSKNMPIYTIAALGIGGLLTIMTLLNGMAAAGATPLFSSWLAHGVGTVTALILLAAMGRKPKEQRSKPPLWAYLAGLAGAVTVILTSFTVNTPLALSGTIALGLAGQMVFGLGADMVGLFGLKRRLPTSTELISFACIVAGSLIIIFLDKG</sequence>
<dbReference type="Proteomes" id="UP000194664">
    <property type="component" value="Unassembled WGS sequence"/>
</dbReference>
<keyword evidence="1" id="KW-0472">Membrane</keyword>
<dbReference type="PANTHER" id="PTHR34821:SF2">
    <property type="entry name" value="INNER MEMBRANE PROTEIN YDCZ"/>
    <property type="match status" value="1"/>
</dbReference>
<keyword evidence="1" id="KW-1133">Transmembrane helix</keyword>
<dbReference type="EMBL" id="MSPP01000003">
    <property type="protein sequence ID" value="OUD09138.1"/>
    <property type="molecule type" value="Genomic_DNA"/>
</dbReference>
<protein>
    <recommendedName>
        <fullName evidence="4">EamA-like transporter family protein</fullName>
    </recommendedName>
</protein>
<evidence type="ECO:0000256" key="1">
    <source>
        <dbReference type="SAM" id="Phobius"/>
    </source>
</evidence>
<feature type="transmembrane region" description="Helical" evidence="1">
    <location>
        <begin position="73"/>
        <end position="91"/>
    </location>
</feature>
<dbReference type="AlphaFoldDB" id="A0A251WYD6"/>
<feature type="transmembrane region" description="Helical" evidence="1">
    <location>
        <begin position="135"/>
        <end position="151"/>
    </location>
</feature>
<feature type="transmembrane region" description="Helical" evidence="1">
    <location>
        <begin position="97"/>
        <end position="123"/>
    </location>
</feature>
<proteinExistence type="predicted"/>
<evidence type="ECO:0008006" key="4">
    <source>
        <dbReference type="Google" id="ProtNLM"/>
    </source>
</evidence>
<keyword evidence="1" id="KW-0812">Transmembrane</keyword>
<feature type="transmembrane region" description="Helical" evidence="1">
    <location>
        <begin position="43"/>
        <end position="61"/>
    </location>
</feature>
<accession>A0A251WYD6</accession>
<dbReference type="GO" id="GO:0005886">
    <property type="term" value="C:plasma membrane"/>
    <property type="evidence" value="ECO:0007669"/>
    <property type="project" value="TreeGrafter"/>
</dbReference>
<evidence type="ECO:0000313" key="3">
    <source>
        <dbReference type="Proteomes" id="UP000194664"/>
    </source>
</evidence>
<gene>
    <name evidence="2" type="ORF">BVC71_10560</name>
</gene>
<comment type="caution">
    <text evidence="2">The sequence shown here is derived from an EMBL/GenBank/DDBJ whole genome shotgun (WGS) entry which is preliminary data.</text>
</comment>
<evidence type="ECO:0000313" key="2">
    <source>
        <dbReference type="EMBL" id="OUD09138.1"/>
    </source>
</evidence>
<dbReference type="Pfam" id="PF04657">
    <property type="entry name" value="DMT_YdcZ"/>
    <property type="match status" value="1"/>
</dbReference>
<name>A0A251WYD6_9RHOB</name>
<dbReference type="PANTHER" id="PTHR34821">
    <property type="entry name" value="INNER MEMBRANE PROTEIN YDCZ"/>
    <property type="match status" value="1"/>
</dbReference>
<reference evidence="2 3" key="1">
    <citation type="submission" date="2016-12" db="EMBL/GenBank/DDBJ databases">
        <title>The draft genome sequence of HSLHS2.</title>
        <authorList>
            <person name="Hu D."/>
            <person name="Wang L."/>
            <person name="Shao Z."/>
        </authorList>
    </citation>
    <scope>NUCLEOTIDE SEQUENCE [LARGE SCALE GENOMIC DNA]</scope>
    <source>
        <strain evidence="2">MCCC 1A06712</strain>
    </source>
</reference>
<keyword evidence="3" id="KW-1185">Reference proteome</keyword>
<dbReference type="InterPro" id="IPR006750">
    <property type="entry name" value="YdcZ"/>
</dbReference>